<name>A0ABR1ZA38_9ROSI</name>
<gene>
    <name evidence="1" type="ORF">V6N11_029060</name>
</gene>
<sequence length="100" mass="11580">MAEDQGEMDQKTKQSVVTENTRKERHLKVTKTSHTAIAKHAGENRRTERPIFFFNPLNSLHISSLHSLTTKFQLVPYLNQHLRSCVVGKVKKHKHQKEHG</sequence>
<evidence type="ECO:0000313" key="1">
    <source>
        <dbReference type="EMBL" id="KAK8476895.1"/>
    </source>
</evidence>
<proteinExistence type="predicted"/>
<evidence type="ECO:0000313" key="2">
    <source>
        <dbReference type="Proteomes" id="UP001396334"/>
    </source>
</evidence>
<reference evidence="1 2" key="1">
    <citation type="journal article" date="2024" name="G3 (Bethesda)">
        <title>Genome assembly of Hibiscus sabdariffa L. provides insights into metabolisms of medicinal natural products.</title>
        <authorList>
            <person name="Kim T."/>
        </authorList>
    </citation>
    <scope>NUCLEOTIDE SEQUENCE [LARGE SCALE GENOMIC DNA]</scope>
    <source>
        <strain evidence="1">TK-2024</strain>
        <tissue evidence="1">Old leaves</tissue>
    </source>
</reference>
<dbReference type="EMBL" id="JBBPBN010002004">
    <property type="protein sequence ID" value="KAK8476895.1"/>
    <property type="molecule type" value="Genomic_DNA"/>
</dbReference>
<protein>
    <submittedName>
        <fullName evidence="1">Uncharacterized protein</fullName>
    </submittedName>
</protein>
<keyword evidence="2" id="KW-1185">Reference proteome</keyword>
<comment type="caution">
    <text evidence="1">The sequence shown here is derived from an EMBL/GenBank/DDBJ whole genome shotgun (WGS) entry which is preliminary data.</text>
</comment>
<organism evidence="1 2">
    <name type="scientific">Hibiscus sabdariffa</name>
    <name type="common">roselle</name>
    <dbReference type="NCBI Taxonomy" id="183260"/>
    <lineage>
        <taxon>Eukaryota</taxon>
        <taxon>Viridiplantae</taxon>
        <taxon>Streptophyta</taxon>
        <taxon>Embryophyta</taxon>
        <taxon>Tracheophyta</taxon>
        <taxon>Spermatophyta</taxon>
        <taxon>Magnoliopsida</taxon>
        <taxon>eudicotyledons</taxon>
        <taxon>Gunneridae</taxon>
        <taxon>Pentapetalae</taxon>
        <taxon>rosids</taxon>
        <taxon>malvids</taxon>
        <taxon>Malvales</taxon>
        <taxon>Malvaceae</taxon>
        <taxon>Malvoideae</taxon>
        <taxon>Hibiscus</taxon>
    </lineage>
</organism>
<dbReference type="Proteomes" id="UP001396334">
    <property type="component" value="Unassembled WGS sequence"/>
</dbReference>
<accession>A0ABR1ZA38</accession>